<protein>
    <submittedName>
        <fullName evidence="1">Uncharacterized protein</fullName>
    </submittedName>
</protein>
<sequence>MRDKKLKIVLLLFLITLCFGFTIKSNSEQENIFEFSNGKQKVKFEIASGKEYLKLNQTNKVYLHLENVNIEKLNMSGHGLKMVHEKNTKNKLTLEINTSKEFLEDGKWRMIISEMCCEDSLAWYHKFLIPTK</sequence>
<evidence type="ECO:0000313" key="2">
    <source>
        <dbReference type="Proteomes" id="UP000030149"/>
    </source>
</evidence>
<dbReference type="STRING" id="1107311.Q767_15270"/>
<dbReference type="Proteomes" id="UP000030149">
    <property type="component" value="Unassembled WGS sequence"/>
</dbReference>
<comment type="caution">
    <text evidence="1">The sequence shown here is derived from an EMBL/GenBank/DDBJ whole genome shotgun (WGS) entry which is preliminary data.</text>
</comment>
<dbReference type="AlphaFoldDB" id="V6RYC9"/>
<accession>V6RYC9</accession>
<dbReference type="PATRIC" id="fig|1107311.3.peg.3098"/>
<name>V6RYC9_9FLAO</name>
<dbReference type="RefSeq" id="WP_023575085.1">
    <property type="nucleotide sequence ID" value="NZ_AVCS01000040.1"/>
</dbReference>
<gene>
    <name evidence="1" type="ORF">Q767_15270</name>
</gene>
<reference evidence="2" key="1">
    <citation type="submission" date="2013-09" db="EMBL/GenBank/DDBJ databases">
        <authorList>
            <person name="Zeng Z."/>
            <person name="Chen C."/>
        </authorList>
    </citation>
    <scope>NUCLEOTIDE SEQUENCE [LARGE SCALE GENOMIC DNA]</scope>
    <source>
        <strain evidence="2">DK69</strain>
    </source>
</reference>
<reference evidence="1 2" key="2">
    <citation type="journal article" date="2015" name="Stand. Genomic Sci.">
        <title>High quality draft genomic sequence of Flavobacterium enshiense DK69(T) and comparison among Flavobacterium genomes.</title>
        <authorList>
            <person name="Zeng Z."/>
            <person name="Chen C."/>
            <person name="Du H."/>
            <person name="Wang G."/>
            <person name="Li M."/>
        </authorList>
    </citation>
    <scope>NUCLEOTIDE SEQUENCE [LARGE SCALE GENOMIC DNA]</scope>
    <source>
        <strain evidence="1 2">DK69</strain>
    </source>
</reference>
<dbReference type="OrthoDB" id="9923837at2"/>
<proteinExistence type="predicted"/>
<keyword evidence="2" id="KW-1185">Reference proteome</keyword>
<evidence type="ECO:0000313" key="1">
    <source>
        <dbReference type="EMBL" id="KGO92805.1"/>
    </source>
</evidence>
<dbReference type="EMBL" id="JRLZ01000022">
    <property type="protein sequence ID" value="KGO92805.1"/>
    <property type="molecule type" value="Genomic_DNA"/>
</dbReference>
<organism evidence="1 2">
    <name type="scientific">Flavobacterium enshiense DK69</name>
    <dbReference type="NCBI Taxonomy" id="1107311"/>
    <lineage>
        <taxon>Bacteria</taxon>
        <taxon>Pseudomonadati</taxon>
        <taxon>Bacteroidota</taxon>
        <taxon>Flavobacteriia</taxon>
        <taxon>Flavobacteriales</taxon>
        <taxon>Flavobacteriaceae</taxon>
        <taxon>Flavobacterium</taxon>
    </lineage>
</organism>